<dbReference type="InterPro" id="IPR027051">
    <property type="entry name" value="XdhC_Rossmann_dom"/>
</dbReference>
<dbReference type="PANTHER" id="PTHR30388">
    <property type="entry name" value="ALDEHYDE OXIDOREDUCTASE MOLYBDENUM COFACTOR ASSEMBLY PROTEIN"/>
    <property type="match status" value="1"/>
</dbReference>
<dbReference type="RefSeq" id="WP_192555629.1">
    <property type="nucleotide sequence ID" value="NZ_JACZZA010000005.1"/>
</dbReference>
<dbReference type="PANTHER" id="PTHR30388:SF4">
    <property type="entry name" value="MOLYBDENUM COFACTOR INSERTION CHAPERONE PAOD"/>
    <property type="match status" value="1"/>
</dbReference>
<dbReference type="Pfam" id="PF02625">
    <property type="entry name" value="XdhC_CoxI"/>
    <property type="match status" value="1"/>
</dbReference>
<feature type="domain" description="XdhC Rossmann" evidence="2">
    <location>
        <begin position="207"/>
        <end position="343"/>
    </location>
</feature>
<dbReference type="InterPro" id="IPR003777">
    <property type="entry name" value="XdhC_CoxI"/>
</dbReference>
<evidence type="ECO:0000313" key="4">
    <source>
        <dbReference type="Proteomes" id="UP000651010"/>
    </source>
</evidence>
<organism evidence="3 4">
    <name type="scientific">Dyella acidiphila</name>
    <dbReference type="NCBI Taxonomy" id="2775866"/>
    <lineage>
        <taxon>Bacteria</taxon>
        <taxon>Pseudomonadati</taxon>
        <taxon>Pseudomonadota</taxon>
        <taxon>Gammaproteobacteria</taxon>
        <taxon>Lysobacterales</taxon>
        <taxon>Rhodanobacteraceae</taxon>
        <taxon>Dyella</taxon>
    </lineage>
</organism>
<evidence type="ECO:0000259" key="2">
    <source>
        <dbReference type="Pfam" id="PF13478"/>
    </source>
</evidence>
<feature type="domain" description="XdhC- CoxI" evidence="1">
    <location>
        <begin position="23"/>
        <end position="85"/>
    </location>
</feature>
<dbReference type="Pfam" id="PF13478">
    <property type="entry name" value="XdhC_C"/>
    <property type="match status" value="1"/>
</dbReference>
<proteinExistence type="predicted"/>
<dbReference type="EMBL" id="JACZZA010000005">
    <property type="protein sequence ID" value="MBE1160778.1"/>
    <property type="molecule type" value="Genomic_DNA"/>
</dbReference>
<dbReference type="InterPro" id="IPR052698">
    <property type="entry name" value="MoCofactor_Util/Proc"/>
</dbReference>
<dbReference type="Gene3D" id="3.40.50.720">
    <property type="entry name" value="NAD(P)-binding Rossmann-like Domain"/>
    <property type="match status" value="1"/>
</dbReference>
<dbReference type="Proteomes" id="UP000651010">
    <property type="component" value="Unassembled WGS sequence"/>
</dbReference>
<comment type="caution">
    <text evidence="3">The sequence shown here is derived from an EMBL/GenBank/DDBJ whole genome shotgun (WGS) entry which is preliminary data.</text>
</comment>
<name>A0ABR9G9S5_9GAMM</name>
<sequence>MNSAHELSILMDTLRDLHRAGPSKAAMATLTRTRGSTFRRPGTRMLIFDDGRVVCELSGGCPQRDIVARAQEAIAAGKPRLVRYNAESGLDVLIEMGCGGELEVLLEPLLASDDTAFIDTVSRCLDQRHPMRMATLFALDDAAVAPRRLIWNQHGILHDSLHEPALLDTIVAQILEHDAHRASTHTWPSAQGRADVLIEHIAPPHALFVIGSSAAARALLPLASALGWQTTLVDQDPVRLRATDLPQGLHTVCAAPATLLQALSLDEHSSVVVMTHNLEQDIAYLEALKNAPVAYIGALGSRDRVARMRGNHLLSGLRLHAPAGLDIGSETPEEIALAIAGEIMAVINRRNGGPLRNNNGALHG</sequence>
<protein>
    <submittedName>
        <fullName evidence="3">XdhC family protein</fullName>
    </submittedName>
</protein>
<accession>A0ABR9G9S5</accession>
<keyword evidence="4" id="KW-1185">Reference proteome</keyword>
<evidence type="ECO:0000259" key="1">
    <source>
        <dbReference type="Pfam" id="PF02625"/>
    </source>
</evidence>
<reference evidence="3 4" key="1">
    <citation type="submission" date="2020-09" db="EMBL/GenBank/DDBJ databases">
        <title>Dyella sp. 7MK23 isolated from forest soil.</title>
        <authorList>
            <person name="Fu J."/>
        </authorList>
    </citation>
    <scope>NUCLEOTIDE SEQUENCE [LARGE SCALE GENOMIC DNA]</scope>
    <source>
        <strain evidence="3 4">7MK23</strain>
    </source>
</reference>
<gene>
    <name evidence="3" type="ORF">IGX34_10290</name>
</gene>
<evidence type="ECO:0000313" key="3">
    <source>
        <dbReference type="EMBL" id="MBE1160778.1"/>
    </source>
</evidence>